<reference evidence="20 21" key="1">
    <citation type="journal article" date="2021" name="Cell">
        <title>Tracing the genetic footprints of vertebrate landing in non-teleost ray-finned fishes.</title>
        <authorList>
            <person name="Bi X."/>
            <person name="Wang K."/>
            <person name="Yang L."/>
            <person name="Pan H."/>
            <person name="Jiang H."/>
            <person name="Wei Q."/>
            <person name="Fang M."/>
            <person name="Yu H."/>
            <person name="Zhu C."/>
            <person name="Cai Y."/>
            <person name="He Y."/>
            <person name="Gan X."/>
            <person name="Zeng H."/>
            <person name="Yu D."/>
            <person name="Zhu Y."/>
            <person name="Jiang H."/>
            <person name="Qiu Q."/>
            <person name="Yang H."/>
            <person name="Zhang Y.E."/>
            <person name="Wang W."/>
            <person name="Zhu M."/>
            <person name="He S."/>
            <person name="Zhang G."/>
        </authorList>
    </citation>
    <scope>NUCLEOTIDE SEQUENCE [LARGE SCALE GENOMIC DNA]</scope>
    <source>
        <strain evidence="20">Bchr_013</strain>
    </source>
</reference>
<dbReference type="Pfam" id="PF10541">
    <property type="entry name" value="KASH"/>
    <property type="match status" value="1"/>
</dbReference>
<dbReference type="GO" id="GO:0003779">
    <property type="term" value="F:actin binding"/>
    <property type="evidence" value="ECO:0007669"/>
    <property type="project" value="UniProtKB-KW"/>
</dbReference>
<feature type="coiled-coil region" evidence="16">
    <location>
        <begin position="430"/>
        <end position="464"/>
    </location>
</feature>
<dbReference type="EMBL" id="JAATIS010008546">
    <property type="protein sequence ID" value="KAG2457384.1"/>
    <property type="molecule type" value="Genomic_DNA"/>
</dbReference>
<evidence type="ECO:0000256" key="6">
    <source>
        <dbReference type="ARBA" id="ARBA00022692"/>
    </source>
</evidence>
<accession>A0A8X7WY08</accession>
<evidence type="ECO:0000313" key="20">
    <source>
        <dbReference type="EMBL" id="KAG2457384.1"/>
    </source>
</evidence>
<evidence type="ECO:0000256" key="2">
    <source>
        <dbReference type="ARBA" id="ARBA00004605"/>
    </source>
</evidence>
<dbReference type="CDD" id="cd00176">
    <property type="entry name" value="SPEC"/>
    <property type="match status" value="4"/>
</dbReference>
<dbReference type="InterPro" id="IPR018159">
    <property type="entry name" value="Spectrin/alpha-actinin"/>
</dbReference>
<dbReference type="SUPFAM" id="SSF46966">
    <property type="entry name" value="Spectrin repeat"/>
    <property type="match status" value="13"/>
</dbReference>
<feature type="region of interest" description="Disordered" evidence="17">
    <location>
        <begin position="187"/>
        <end position="224"/>
    </location>
</feature>
<protein>
    <submittedName>
        <fullName evidence="20">SYNE2 protein</fullName>
    </submittedName>
</protein>
<evidence type="ECO:0000256" key="3">
    <source>
        <dbReference type="ARBA" id="ARBA00008619"/>
    </source>
</evidence>
<dbReference type="PROSITE" id="PS51049">
    <property type="entry name" value="KASH"/>
    <property type="match status" value="1"/>
</dbReference>
<feature type="coiled-coil region" evidence="16">
    <location>
        <begin position="1714"/>
        <end position="1748"/>
    </location>
</feature>
<evidence type="ECO:0000256" key="8">
    <source>
        <dbReference type="ARBA" id="ARBA00022989"/>
    </source>
</evidence>
<evidence type="ECO:0000256" key="16">
    <source>
        <dbReference type="SAM" id="Coils"/>
    </source>
</evidence>
<feature type="compositionally biased region" description="Polar residues" evidence="17">
    <location>
        <begin position="4558"/>
        <end position="4576"/>
    </location>
</feature>
<evidence type="ECO:0000256" key="9">
    <source>
        <dbReference type="ARBA" id="ARBA00023054"/>
    </source>
</evidence>
<keyword evidence="21" id="KW-1185">Reference proteome</keyword>
<feature type="coiled-coil region" evidence="16">
    <location>
        <begin position="4812"/>
        <end position="4839"/>
    </location>
</feature>
<feature type="coiled-coil region" evidence="16">
    <location>
        <begin position="4863"/>
        <end position="4890"/>
    </location>
</feature>
<feature type="coiled-coil region" evidence="16">
    <location>
        <begin position="1190"/>
        <end position="1217"/>
    </location>
</feature>
<keyword evidence="10 15" id="KW-0472">Membrane</keyword>
<feature type="region of interest" description="Disordered" evidence="17">
    <location>
        <begin position="4558"/>
        <end position="4598"/>
    </location>
</feature>
<keyword evidence="6 15" id="KW-0812">Transmembrane</keyword>
<evidence type="ECO:0000259" key="19">
    <source>
        <dbReference type="PROSITE" id="PS51049"/>
    </source>
</evidence>
<feature type="region of interest" description="Disordered" evidence="17">
    <location>
        <begin position="2162"/>
        <end position="2194"/>
    </location>
</feature>
<feature type="coiled-coil region" evidence="16">
    <location>
        <begin position="1782"/>
        <end position="1842"/>
    </location>
</feature>
<evidence type="ECO:0000256" key="10">
    <source>
        <dbReference type="ARBA" id="ARBA00023136"/>
    </source>
</evidence>
<feature type="region of interest" description="Disordered" evidence="17">
    <location>
        <begin position="829"/>
        <end position="849"/>
    </location>
</feature>
<keyword evidence="5" id="KW-0597">Phosphoprotein</keyword>
<proteinExistence type="inferred from homology"/>
<feature type="non-terminal residue" evidence="20">
    <location>
        <position position="4991"/>
    </location>
</feature>
<dbReference type="InterPro" id="IPR012315">
    <property type="entry name" value="KASH"/>
</dbReference>
<feature type="region of interest" description="Disordered" evidence="17">
    <location>
        <begin position="2248"/>
        <end position="2290"/>
    </location>
</feature>
<dbReference type="FunFam" id="1.20.58.60:FF:000041">
    <property type="entry name" value="Nesprin-1 isoform 1"/>
    <property type="match status" value="1"/>
</dbReference>
<evidence type="ECO:0000256" key="4">
    <source>
        <dbReference type="ARBA" id="ARBA00022490"/>
    </source>
</evidence>
<feature type="domain" description="KASH" evidence="19">
    <location>
        <begin position="4932"/>
        <end position="4991"/>
    </location>
</feature>
<feature type="coiled-coil region" evidence="16">
    <location>
        <begin position="2771"/>
        <end position="2798"/>
    </location>
</feature>
<evidence type="ECO:0000256" key="5">
    <source>
        <dbReference type="ARBA" id="ARBA00022553"/>
    </source>
</evidence>
<dbReference type="PANTHER" id="PTHR14514">
    <property type="entry name" value="PKA ANCHORING PROTEIN"/>
    <property type="match status" value="1"/>
</dbReference>
<dbReference type="PANTHER" id="PTHR14514:SF4">
    <property type="entry name" value="NESPRIN-2"/>
    <property type="match status" value="1"/>
</dbReference>
<feature type="region of interest" description="Disordered" evidence="17">
    <location>
        <begin position="466"/>
        <end position="500"/>
    </location>
</feature>
<feature type="compositionally biased region" description="Basic and acidic residues" evidence="17">
    <location>
        <begin position="477"/>
        <end position="500"/>
    </location>
</feature>
<dbReference type="GO" id="GO:0005856">
    <property type="term" value="C:cytoskeleton"/>
    <property type="evidence" value="ECO:0007669"/>
    <property type="project" value="UniProtKB-SubCell"/>
</dbReference>
<evidence type="ECO:0000256" key="12">
    <source>
        <dbReference type="ARBA" id="ARBA00023203"/>
    </source>
</evidence>
<keyword evidence="12" id="KW-0009">Actin-binding</keyword>
<feature type="compositionally biased region" description="Polar residues" evidence="17">
    <location>
        <begin position="466"/>
        <end position="476"/>
    </location>
</feature>
<feature type="coiled-coil region" evidence="16">
    <location>
        <begin position="3416"/>
        <end position="3443"/>
    </location>
</feature>
<feature type="coiled-coil region" evidence="16">
    <location>
        <begin position="1119"/>
        <end position="1153"/>
    </location>
</feature>
<dbReference type="SMART" id="SM00150">
    <property type="entry name" value="SPEC"/>
    <property type="match status" value="13"/>
</dbReference>
<feature type="topological domain" description="Perinuclear space" evidence="15">
    <location>
        <begin position="4962"/>
        <end position="4991"/>
    </location>
</feature>
<keyword evidence="9 16" id="KW-0175">Coiled coil</keyword>
<keyword evidence="14" id="KW-0539">Nucleus</keyword>
<feature type="topological domain" description="Cytoplasmic" evidence="15">
    <location>
        <begin position="1"/>
        <end position="4940"/>
    </location>
</feature>
<feature type="non-terminal residue" evidence="20">
    <location>
        <position position="1"/>
    </location>
</feature>
<dbReference type="FunFam" id="1.20.58.60:FF:000112">
    <property type="entry name" value="nesprin-1 isoform X4"/>
    <property type="match status" value="1"/>
</dbReference>
<sequence>MKIYEDWMQDLQLSVNECFEIPEGRAYIEAHLHKLQGFLASEEATMKMHLFETHFKRVREYLPESYVCHISCWMEDQNTELNTFKSHCQLKQASLEESLRTVEKLVECNSLLGRWLDSVEKTMPPVMELPAFQLEIESKRKAFDDLTGHVDSLKMQGLTTELAVQESLELIRRFHSLWERASKELEGLKPASSTCEQGVMSSQETPASTAEEAMKEKPCEDISQQQIHENLSEIDGLKRSKEEPGSHSDKAGLPCHPEVKEQVITKLTQVSQQKAELPQKFQWPEAADKQAALDKCQTLSEEAKNLLGSMDTLKQQLEDESASDKDSAKNVDMSYEDLLRHLQATAEDLEGSLSQHQGFFELLTDSKATQLSLHEEIQSLQVTLSSKRAVEEALERLKGILESAPHEVETLTQLSTLGDSLKLRLTSSGCVALTQELENLHAQNQDTQNRLMELRERYEDLCFQLPTSESPGQMSQEQEKRSSSMRKEARDHDHMDKGRTLENLNVQVENLQSTSDASGTHHKCSGLNLDIQEDPRRQHSSFADDLVQPQNSELPWEMSLSPPLPDSMDFSFVAPPPTDYISEPLEEVSEFHPAKPLTETLSRDKLPDTQGQELVNASSPWLPVPKPDPAFEKRNLQHVEQPEESKELFEASRNSPLEMAEWKSEEQLEAEGTSLLLESKNFTDPCIVSLDDGDLMQTSSNSVIAEEYEEKEKTVQRVLAELSEEWKTLKTSSFRSSKGHPENIQDFLRTIEKEKFLLRELRNRLQELPETDRQTAHVRFEELEQRWEQLEAIAEGTNEQISLGSQELCCVLEERQDLQSFQESLQNSCSLASSSPDKLESGTTLHTDVSATGQRLDHLKKHSEELLHSSLREEDGQNSLMDLQQKLELLQEKVPVSTGRAEGPATVEMAEKLKRDFERLKALDSNLTCESKIALFPEDLRSSIKQLSTTLSEVVAMHPDMDTVTLRINEMAATMGEAEVSSLLSLLQTIVTLIKTVEMKTSEKLQKQQGDLKAREDLFERIESLALWLRLHGEKSLPVEEFSSESMSYDFEGQVNETTCILQEADEKQKVMASLLSESQEISDKLSVTENDYLSERLKSLQKGIGSVTQGQKRRLLKIQELMEAHQRMTAQLKGLEDDISKTQHIVEEEEATLTQQTLSLSRSLPLKVSELRSQLEQLKLSHFEQPVKVSQVQSKLEDLEAKLEKLLGQVTKYENFEASLLNLLVLQGSVEEQMLLLKEEGCDPVSRLAEFQRVLQDSTRCRALCEQANENFKMISSMLDLSLKKTTEMKLETLMNDCNRCVQVLQEESAELEEQLSTPLEVPKVQEAAQDFLRQKKLEMQQPLCVSLDPSVIEQQLHKCEALQSQLDSLGYVARAQSIKKRRPEVDSSPDENVFELEELEEEIREDCLLRMEMLMKAQEMVRRYDAAVKEAFVLLDETEAKLLSSPVHPGNCEQLLQQIEDDLVASEDDFEHRIDDIQNFSSLLQSLPNADPKVQHAKVLSDLLTRKVVLGGQLEIRRQLLQRCAEEYQQYKHGEDKLSAQLHEAQSLLAGALSAQAESYQECLQCLDKLKSVSDSVDQAEDGLVCLKELAQGLQKEWSVSECLQGLGTLSCLHIQLSQTVREQLALCEEQTEAWKAVNEKVEKASVLLDTLQHDLPGTPTGETTTAGLLDLLTYLNEYDSQLSSGQAALSTLIWQVKGIVGISENCAELPSSCLFKELQEMQDRYTNLKQKVANARQVLQTDMQERDAVKAKIEGVREWLVTCSSLLSKMKPTPRATQLREIQEEVDNQKGLIKKLMEQLRIKYSDMYTIVPVEIETQLQDVSRTLKEVQKEVDRATEQSSSTHVLQCKIDEISSGLQRVQEVLGQKSKTIDEAKDAQKYLWDDMDMWHSKLTTVEAELQDLAEESPDQAQPLMDSLMEPLKLYQELAKQSEQKTSVLTKITVLLQDYAEMINSNNAWLAETSGWLSTAITIDSVKSLNKVLHMFQVKLDDSVQRQKAVRGFSPFLREISLVFDTTDIEKQLGRTEQNISAQQQALMDNLNQLQQLAAEVQSVETELSRIEINIEKIRIILSSGNMRETFPEEHLRNRQVILENIQSMRGTIAAIQSFQPSLPLLEDMVSSLHLVEKAEQLLQPLEDLEQVTFQQNALLETALQALQQKQQKDGTGQHMSEDSSDGLHTQEGSGYQEISMGGLDANEDDFLTSLGESLVALVAQTHNIPGQLEGGSQEDKEPAVGLSKSQYYQFPAKGDYEDDPDDGGSSKSSSSETLTGSIQEEGEEMAEERAVPWQAQSDEVFEVQAVPRHMKLGPEELQTEAQNPEPLADGPLPQHILHACWEQAEQLEVWLESAARTLQATMHNPAMQQSVEQQLLTCQKMFQEIERKVVSLSDVSQRDEQTDGAHEEAEALSAKLELLRSSLLSFQVLLQDQRVEEQDFKHSSTRVPSDNKLQRQPSVQEMLASAKTTLRRQDSLQQQKELEMELTEQKTLTKYLAEQGEKASLQSTQMEDPARPRLPSRGAEHIFAELSESPRVEREAALTTQEQTSAKWKLLQSKLSSKLKTLEETLQADLMSQVLITVSSSPISDRFSICSSGPCSFDLQTHVSELRGASQDVTFTLSQASPPTEDITRLEQKLHHVLGGVHLSLGRPEDMLWWTSELSRGAAEQHLRELEKFSSDLSEMHQELDNLRDPVVKCEGLMKELGPLISDCVASLQMCTSLLRSAVSSRNMLLQERLQQMSEHQSEISQVHASLFDCKSLVQHKLNEVCEQGLAEQLEAVEHLQSALEQQERQVMALLENGESQLLPVSAMHEIYKLEDALDHTCITLRAKKGELKESLAVENQYERLLNGLADLVEVGRAKLVPSQRLTVPSQAALKTHLKKHKSFFCSLSHRLSTLENFTHKVSPRLAMKYGKSWTDLAQNAATLLEQSHQHGIQLQGALQAWKLFDKNYGVILKHLLDLEVRIPSVGLVEESDEKLKERLAIYQQIETDLEENSCGFQQTLAKGRKLLSAVDCFDLEAQIKELEDRWVVVTSRTGDEQRRLEMLMKLWASFRADSVLLNHWMMSSMERIRSWKQQSLSVPQELHAAREHLTQFLEFMKETDAQSALKTSVICSGSLLLQLKDTDSASLQTQMAQFEQAWAELLSHLPEIQDKLHQQQIEKISSCQGIGELDTWIDHTSEHLAEDKRTLTSLSGAAAIKERLLKYKEYKVDMNCLQLTVDFVNQSVLQISSPDICNRRYERTDFAELLGATNLRWQTLQGSLNTQIRCLEDMLETCRENERKTQLLSSWCESQRTRLAQLEKLSSQNAVANALKECQGIEEKLKIRSAKFEEDRQKCQADQDSAHMYADFRAQAEDTALALSALSHQIIQIKTSLQSAAQMWDAFDKMYDTVEQDIIRVRYVLDYIPSDFVSGTALQQTAERLKSLQAEAEKSEESWSHLSEQFTRLSIHCRPSAVALLSENLQVARRRWAAVNDDLVDRMFRTQESLRLRQKCEELCAEHKAQLGRLEDDCQKVLTFEAGQDSTMLDLQGKVEAVKDLLSRTEDTKNNMAGKLKLSQDVTRQRESSEADTFIKSESANLSKRVALLHKSLQKKLSELQGEIDQIEQFGTFLASLENRLKETEGMMKSVEGPCSLNEAKAHLRRLNSLSPELESLNELIYKTPVKDAQIKAVQTLNRQWLQICSQAVQSCSELQENELQKQTFVQKCEDWMKFLKMTEDCLAVDVAGSYEGLRDQQKIHECFQAEASLGQQILHSVITEASRLLEHGEVDNSNEFLLKLSMLKDRWRGVILRVHQRKGIVDGLVRQWHHYQDTVKRLKNFLTDTRELIAATSSGTEAWAMKEALQTLEDIKHTQVLFHRWSSGYQMAMETGRHLFSMADIPTERLLQEELCELQDSWEQVESLTADQKRRILSAVESWKRCENKITESGCQLQNAKMEMMGQSREVQTDLQKMEHFLEEAWELDAMKSMLPRFIIAEDTLVLDEQIEGLHTLWEDLCYKVSLRKQEITDRLNAWIIFNEKSKELCDWMAQMENKVSQNSELSIEEMVEKLKKDCMEEINLFSENKTHLKQLGEQLIKASDKTKEVEINEKLKDLNDRWQHLFDHIDARVKKLKETLQTVHQLDKNMSNLRTWLSRIESELSKPVIYDICDNDEIQRKLAEQQDLQRDIEQHSDGVASVLNLCDVILHDSDACTTETECDSIQQTTRSLDRRWRNICALSMERRLKIEETWRLWCKFLEDYSRFEDWLKTAERTAAAPNSSEVLYTNAKEELKKFEAFQRQVHERLTQLELVNKQYRRLARENRTDSASKLKLMVHEGNQRWDNLQKRVAAILRRLKHFTSQREEFEGTRDNILVWLTEMDLQLTNVEHFSESDIEDKMRQLNGFQQEITLNTNKIDQLIVFGENLIQKCEPLDAVLIEDELEELHSYCQEVFGRVARFHHRLINKGSVMEDKELSDRETDLEDSGDMATLGWQEKMGAEVSPGRQSLCHLMPPPMGHERSGRETPVSIDSIPLEWDHTVDVGGSSSHEDEEDAPYYSALSDVQITENPESFVKVTAQTLSATSGSEPPSWHSPQHQNGRKRPLHQDFEGLPSSLPDTSTPFKPGYAKLMSECSDTIDTVKRVKLILNDEPQTDEQGLVGLRAADKQTGVIERWELIQAQQLSNELRMKQDLQQEQQVNCDLEEISSWLSQVGLELDQLQKLDSLRCIEDTEVNVNKLKDIQKAYDNYKAFLISINLNKDNSARVQEQLKSVNQTWKQVTQKLENWKDGLQVALMQCQDFHETTHNLLLWLAHAESRRFTVDLSEPNIESSILLKHQTTLKQLESELLEKQLNVNSLQDISSHLLEKANEEDYTEAKEKVHVIATKLKMLLREVSQDLETVQEKLDKCSSSVCLDETDQCGVSQAKEASVESSRPATTATGIRAEMHDSPPRRSFFYRVFRAAFPLQLLFLLLLILTCLVPLSEEDYSCSMSNNFARSFYPMLRYTNGPPPT</sequence>
<organism evidence="20 21">
    <name type="scientific">Polypterus senegalus</name>
    <name type="common">Senegal bichir</name>
    <dbReference type="NCBI Taxonomy" id="55291"/>
    <lineage>
        <taxon>Eukaryota</taxon>
        <taxon>Metazoa</taxon>
        <taxon>Chordata</taxon>
        <taxon>Craniata</taxon>
        <taxon>Vertebrata</taxon>
        <taxon>Euteleostomi</taxon>
        <taxon>Actinopterygii</taxon>
        <taxon>Polypteriformes</taxon>
        <taxon>Polypteridae</taxon>
        <taxon>Polypterus</taxon>
    </lineage>
</organism>
<dbReference type="GO" id="GO:0005640">
    <property type="term" value="C:nuclear outer membrane"/>
    <property type="evidence" value="ECO:0007669"/>
    <property type="project" value="UniProtKB-SubCell"/>
</dbReference>
<evidence type="ECO:0000313" key="21">
    <source>
        <dbReference type="Proteomes" id="UP000886611"/>
    </source>
</evidence>
<evidence type="ECO:0000256" key="1">
    <source>
        <dbReference type="ARBA" id="ARBA00004245"/>
    </source>
</evidence>
<keyword evidence="13" id="KW-0206">Cytoskeleton</keyword>
<evidence type="ECO:0000256" key="18">
    <source>
        <dbReference type="SAM" id="Phobius"/>
    </source>
</evidence>
<keyword evidence="11" id="KW-1015">Disulfide bond</keyword>
<feature type="coiled-coil region" evidence="16">
    <location>
        <begin position="2036"/>
        <end position="2066"/>
    </location>
</feature>
<feature type="transmembrane region" description="Helical" evidence="18">
    <location>
        <begin position="4941"/>
        <end position="4961"/>
    </location>
</feature>
<dbReference type="InterPro" id="IPR056887">
    <property type="entry name" value="SYNE1/2_dom"/>
</dbReference>
<evidence type="ECO:0000256" key="7">
    <source>
        <dbReference type="ARBA" id="ARBA00022737"/>
    </source>
</evidence>
<dbReference type="FunFam" id="1.20.58.60:FF:000073">
    <property type="entry name" value="Nesprin-1 isoform 1"/>
    <property type="match status" value="1"/>
</dbReference>
<evidence type="ECO:0000256" key="14">
    <source>
        <dbReference type="ARBA" id="ARBA00023242"/>
    </source>
</evidence>
<keyword evidence="7" id="KW-0677">Repeat</keyword>
<dbReference type="Gene3D" id="1.20.58.60">
    <property type="match status" value="9"/>
</dbReference>
<evidence type="ECO:0000256" key="11">
    <source>
        <dbReference type="ARBA" id="ARBA00023157"/>
    </source>
</evidence>
<comment type="caution">
    <text evidence="20">The sequence shown here is derived from an EMBL/GenBank/DDBJ whole genome shotgun (WGS) entry which is preliminary data.</text>
</comment>
<dbReference type="Pfam" id="PF25035">
    <property type="entry name" value="SYNE1"/>
    <property type="match status" value="1"/>
</dbReference>
<keyword evidence="4" id="KW-0963">Cytoplasm</keyword>
<gene>
    <name evidence="20" type="primary">Syne2_0</name>
    <name evidence="20" type="ORF">GTO96_0012132</name>
</gene>
<dbReference type="Proteomes" id="UP000886611">
    <property type="component" value="Unassembled WGS sequence"/>
</dbReference>
<evidence type="ECO:0000256" key="17">
    <source>
        <dbReference type="SAM" id="MobiDB-lite"/>
    </source>
</evidence>
<dbReference type="Pfam" id="PF00435">
    <property type="entry name" value="Spectrin"/>
    <property type="match status" value="3"/>
</dbReference>
<dbReference type="InterPro" id="IPR002017">
    <property type="entry name" value="Spectrin_repeat"/>
</dbReference>
<dbReference type="FunFam" id="1.20.58.60:FF:000126">
    <property type="entry name" value="Spectrin repeat containing, nuclear envelope 1a"/>
    <property type="match status" value="1"/>
</dbReference>
<dbReference type="FunFam" id="1.20.58.60:FF:000115">
    <property type="entry name" value="nesprin-2 isoform X2"/>
    <property type="match status" value="1"/>
</dbReference>
<name>A0A8X7WY08_POLSE</name>
<dbReference type="SMART" id="SM01249">
    <property type="entry name" value="KASH"/>
    <property type="match status" value="1"/>
</dbReference>
<keyword evidence="8 18" id="KW-1133">Transmembrane helix</keyword>
<feature type="region of interest" description="Disordered" evidence="17">
    <location>
        <begin position="2435"/>
        <end position="2454"/>
    </location>
</feature>
<feature type="compositionally biased region" description="Polar residues" evidence="17">
    <location>
        <begin position="191"/>
        <end position="208"/>
    </location>
</feature>
<comment type="subcellular location">
    <subcellularLocation>
        <location evidence="1">Cytoplasm</location>
        <location evidence="1">Cytoskeleton</location>
    </subcellularLocation>
    <subcellularLocation>
        <location evidence="2">Nucleus outer membrane</location>
        <topology evidence="2">Single-pass type IV membrane protein</topology>
        <orientation evidence="2">Cytoplasmic side</orientation>
    </subcellularLocation>
</comment>
<evidence type="ECO:0000256" key="13">
    <source>
        <dbReference type="ARBA" id="ARBA00023212"/>
    </source>
</evidence>
<evidence type="ECO:0000256" key="15">
    <source>
        <dbReference type="PROSITE-ProRule" id="PRU00385"/>
    </source>
</evidence>
<comment type="similarity">
    <text evidence="3">Belongs to the nesprin family.</text>
</comment>